<dbReference type="RefSeq" id="WP_284310212.1">
    <property type="nucleotide sequence ID" value="NZ_BSPC01000005.1"/>
</dbReference>
<dbReference type="Pfam" id="PF13685">
    <property type="entry name" value="Fe-ADH_2"/>
    <property type="match status" value="1"/>
</dbReference>
<evidence type="ECO:0000256" key="5">
    <source>
        <dbReference type="ARBA" id="ARBA00023002"/>
    </source>
</evidence>
<keyword evidence="7" id="KW-0443">Lipid metabolism</keyword>
<keyword evidence="1" id="KW-0963">Cytoplasm</keyword>
<keyword evidence="8" id="KW-0594">Phospholipid biosynthesis</keyword>
<organism evidence="10 11">
    <name type="scientific">Labrys miyagiensis</name>
    <dbReference type="NCBI Taxonomy" id="346912"/>
    <lineage>
        <taxon>Bacteria</taxon>
        <taxon>Pseudomonadati</taxon>
        <taxon>Pseudomonadota</taxon>
        <taxon>Alphaproteobacteria</taxon>
        <taxon>Hyphomicrobiales</taxon>
        <taxon>Xanthobacteraceae</taxon>
        <taxon>Labrys</taxon>
    </lineage>
</organism>
<evidence type="ECO:0000256" key="7">
    <source>
        <dbReference type="ARBA" id="ARBA00023098"/>
    </source>
</evidence>
<keyword evidence="3" id="KW-0479">Metal-binding</keyword>
<dbReference type="SUPFAM" id="SSF56796">
    <property type="entry name" value="Dehydroquinate synthase-like"/>
    <property type="match status" value="1"/>
</dbReference>
<comment type="caution">
    <text evidence="10">The sequence shown here is derived from an EMBL/GenBank/DDBJ whole genome shotgun (WGS) entry which is preliminary data.</text>
</comment>
<keyword evidence="6" id="KW-0520">NAD</keyword>
<dbReference type="PANTHER" id="PTHR43616:SF5">
    <property type="entry name" value="GLYCEROL DEHYDROGENASE 1"/>
    <property type="match status" value="1"/>
</dbReference>
<evidence type="ECO:0000256" key="4">
    <source>
        <dbReference type="ARBA" id="ARBA00022857"/>
    </source>
</evidence>
<evidence type="ECO:0000256" key="1">
    <source>
        <dbReference type="ARBA" id="ARBA00022490"/>
    </source>
</evidence>
<evidence type="ECO:0000313" key="10">
    <source>
        <dbReference type="EMBL" id="GLS17389.1"/>
    </source>
</evidence>
<dbReference type="EMBL" id="BSPC01000005">
    <property type="protein sequence ID" value="GLS17389.1"/>
    <property type="molecule type" value="Genomic_DNA"/>
</dbReference>
<evidence type="ECO:0000313" key="11">
    <source>
        <dbReference type="Proteomes" id="UP001156882"/>
    </source>
</evidence>
<keyword evidence="11" id="KW-1185">Reference proteome</keyword>
<name>A0ABQ6CC54_9HYPH</name>
<keyword evidence="2" id="KW-0444">Lipid biosynthesis</keyword>
<sequence>MSQLFLDRLLEGTLTDSETGERLSVPVRKVTIGTGLAPVAAQLVVPLGLGRRLAVVMDADTRRAMGEAVAGALSTGHLVESIVLDPHPHPDMEVVEEVRARSREADGLIAVGSGSINDIVKHAAHLAGKPYAVFGTALSMNGYTSSSAAITEKGLKKSLASTAAQGVFLDLDVLAAAPKRLIAAGFGDSICRCTAQTDWLMSHLIRGTPYRDTPFALQREEEAALMADPGRLIAGDRAAVALLARMLVLSGFGMTLAGGSYPASQGEHLIAHYIDMRGQNLPMAYHGEHIAVTTVTVARLQERVLGRTSLAIRANADTPAVFAREFGAELGAECWNAFEPKLLDEEGAAALNRRLAADWPDIRRRLLAVSRPSTEVKAALENVNAPVKPADVGIPEPFYREALRNARRIRDRFGVLDLAEAAGELDDFIAAETARPAAHA</sequence>
<evidence type="ECO:0000256" key="2">
    <source>
        <dbReference type="ARBA" id="ARBA00022516"/>
    </source>
</evidence>
<dbReference type="InterPro" id="IPR016205">
    <property type="entry name" value="Glycerol_DH"/>
</dbReference>
<dbReference type="Proteomes" id="UP001156882">
    <property type="component" value="Unassembled WGS sequence"/>
</dbReference>
<keyword evidence="9" id="KW-1208">Phospholipid metabolism</keyword>
<accession>A0ABQ6CC54</accession>
<evidence type="ECO:0000256" key="9">
    <source>
        <dbReference type="ARBA" id="ARBA00023264"/>
    </source>
</evidence>
<protein>
    <submittedName>
        <fullName evidence="10">3-dehydroquinate synthase</fullName>
    </submittedName>
</protein>
<keyword evidence="4" id="KW-0521">NADP</keyword>
<reference evidence="11" key="1">
    <citation type="journal article" date="2019" name="Int. J. Syst. Evol. Microbiol.">
        <title>The Global Catalogue of Microorganisms (GCM) 10K type strain sequencing project: providing services to taxonomists for standard genome sequencing and annotation.</title>
        <authorList>
            <consortium name="The Broad Institute Genomics Platform"/>
            <consortium name="The Broad Institute Genome Sequencing Center for Infectious Disease"/>
            <person name="Wu L."/>
            <person name="Ma J."/>
        </authorList>
    </citation>
    <scope>NUCLEOTIDE SEQUENCE [LARGE SCALE GENOMIC DNA]</scope>
    <source>
        <strain evidence="11">NBRC 101365</strain>
    </source>
</reference>
<dbReference type="PANTHER" id="PTHR43616">
    <property type="entry name" value="GLYCEROL DEHYDROGENASE"/>
    <property type="match status" value="1"/>
</dbReference>
<dbReference type="Gene3D" id="3.40.50.1970">
    <property type="match status" value="1"/>
</dbReference>
<evidence type="ECO:0000256" key="6">
    <source>
        <dbReference type="ARBA" id="ARBA00023027"/>
    </source>
</evidence>
<evidence type="ECO:0000256" key="3">
    <source>
        <dbReference type="ARBA" id="ARBA00022723"/>
    </source>
</evidence>
<proteinExistence type="predicted"/>
<dbReference type="Gene3D" id="1.20.1090.10">
    <property type="entry name" value="Dehydroquinate synthase-like - alpha domain"/>
    <property type="match status" value="1"/>
</dbReference>
<keyword evidence="5" id="KW-0560">Oxidoreductase</keyword>
<dbReference type="InterPro" id="IPR032837">
    <property type="entry name" value="G1PDH"/>
</dbReference>
<evidence type="ECO:0000256" key="8">
    <source>
        <dbReference type="ARBA" id="ARBA00023209"/>
    </source>
</evidence>
<gene>
    <name evidence="10" type="ORF">GCM10007874_04040</name>
</gene>